<evidence type="ECO:0008006" key="3">
    <source>
        <dbReference type="Google" id="ProtNLM"/>
    </source>
</evidence>
<name>A0ABX7F4Z8_9RHOB</name>
<dbReference type="Proteomes" id="UP000596387">
    <property type="component" value="Chromosome"/>
</dbReference>
<protein>
    <recommendedName>
        <fullName evidence="3">DUF222 domain-containing protein</fullName>
    </recommendedName>
</protein>
<accession>A0ABX7F4Z8</accession>
<reference evidence="1 2" key="1">
    <citation type="submission" date="2019-12" db="EMBL/GenBank/DDBJ databases">
        <title>Complete Genome Sequence of a Quorum-Sensing Bacterium,Rhodobacteraceae bacterium C31, Isolated from a marine microalgae symbiotic bacteria.</title>
        <authorList>
            <person name="Zhang Y."/>
        </authorList>
    </citation>
    <scope>NUCLEOTIDE SEQUENCE [LARGE SCALE GENOMIC DNA]</scope>
    <source>
        <strain evidence="1 2">C31</strain>
    </source>
</reference>
<organism evidence="1 2">
    <name type="scientific">Ponticoccus alexandrii</name>
    <dbReference type="NCBI Taxonomy" id="1943633"/>
    <lineage>
        <taxon>Bacteria</taxon>
        <taxon>Pseudomonadati</taxon>
        <taxon>Pseudomonadota</taxon>
        <taxon>Alphaproteobacteria</taxon>
        <taxon>Rhodobacterales</taxon>
        <taxon>Roseobacteraceae</taxon>
        <taxon>Ponticoccus</taxon>
    </lineage>
</organism>
<evidence type="ECO:0000313" key="2">
    <source>
        <dbReference type="Proteomes" id="UP000596387"/>
    </source>
</evidence>
<dbReference type="EMBL" id="CP047166">
    <property type="protein sequence ID" value="QRF65615.1"/>
    <property type="molecule type" value="Genomic_DNA"/>
</dbReference>
<evidence type="ECO:0000313" key="1">
    <source>
        <dbReference type="EMBL" id="QRF65615.1"/>
    </source>
</evidence>
<gene>
    <name evidence="1" type="ORF">GQA70_04335</name>
</gene>
<keyword evidence="2" id="KW-1185">Reference proteome</keyword>
<sequence>MLTLEKAPISEHRTQALLREMVRSAVAEMLTRHEHPLTERESADFLSATRATRDRVGRAQRSGDWSLATTLAGATAEATGLASDNQSDPIVARQVLAMLRRVLDVSLKVEADFEDPLYAGRELLTDVGLAPQRSALQPPMTLTKAIETACVEAPPDVEKKIFAVGKLALAFFGDVPVSTITFDKAFEFIHFMWMMPKNWGRAHGRNRFNKVGVDLDPISEQRAANEADATLVAEILADESLSRPDRRQLLVEQLTPRLTDGYVLVQRDMLNRIFRAALGSAATGRDLDDVDRVVPSHKQIRSRMHAWRKTAQTPCGLPTRISQPKQRRMWSMEHARGLLLSPIYRGTASKAQRWRKATSSKRIVQRDLPPEMSLVVM</sequence>
<proteinExistence type="predicted"/>
<dbReference type="RefSeq" id="WP_023849759.1">
    <property type="nucleotide sequence ID" value="NZ_CP047166.1"/>
</dbReference>